<reference evidence="3 4" key="1">
    <citation type="submission" date="2016-10" db="EMBL/GenBank/DDBJ databases">
        <authorList>
            <person name="Varghese N."/>
            <person name="Submissions S."/>
        </authorList>
    </citation>
    <scope>NUCLEOTIDE SEQUENCE [LARGE SCALE GENOMIC DNA]</scope>
    <source>
        <strain evidence="4">ATCC 20501</strain>
        <strain evidence="2 3">CGMCC 4.3529</strain>
    </source>
</reference>
<dbReference type="EMBL" id="FNVB01000003">
    <property type="protein sequence ID" value="SEG42846.1"/>
    <property type="molecule type" value="Genomic_DNA"/>
</dbReference>
<accession>A0A1H6A525</accession>
<sequence length="226" mass="26155">MTDLYRISIDEKSGAALRGRVHMINPDAGFFPEELDFPLRIIVDAWHRMKHGYFFTGHHLGNDRLPMPRERAAAIATEHEMKEVFEELQALDEGAEIRIEPEDGAMLSAADAKGPDAYEQASRRIAEKYGMQFRMRWMSNREWYIQGERDGEAFLDRGYEIIKSFEVGEPHNMPPFWDADDDFAAPETLDGYPYVEFTLTVRDARYLAHMSRGMHWATAIYGELED</sequence>
<name>A0A1H6A525_9PSEU</name>
<dbReference type="Proteomes" id="UP000236729">
    <property type="component" value="Unassembled WGS sequence"/>
</dbReference>
<evidence type="ECO:0000313" key="1">
    <source>
        <dbReference type="EMBL" id="SEG42846.1"/>
    </source>
</evidence>
<evidence type="ECO:0000313" key="2">
    <source>
        <dbReference type="EMBL" id="SFE18508.1"/>
    </source>
</evidence>
<dbReference type="AlphaFoldDB" id="A0A1H6A525"/>
<dbReference type="Proteomes" id="UP000199690">
    <property type="component" value="Unassembled WGS sequence"/>
</dbReference>
<dbReference type="EMBL" id="FOME01000009">
    <property type="protein sequence ID" value="SFE18508.1"/>
    <property type="molecule type" value="Genomic_DNA"/>
</dbReference>
<proteinExistence type="predicted"/>
<keyword evidence="3" id="KW-1185">Reference proteome</keyword>
<gene>
    <name evidence="1" type="ORF">SAMN02982929_02119</name>
    <name evidence="2" type="ORF">SAMN05216506_109181</name>
</gene>
<dbReference type="RefSeq" id="WP_093355716.1">
    <property type="nucleotide sequence ID" value="NZ_FNVB01000003.1"/>
</dbReference>
<evidence type="ECO:0000313" key="3">
    <source>
        <dbReference type="Proteomes" id="UP000199690"/>
    </source>
</evidence>
<organism evidence="1 4">
    <name type="scientific">Saccharopolyspora kobensis</name>
    <dbReference type="NCBI Taxonomy" id="146035"/>
    <lineage>
        <taxon>Bacteria</taxon>
        <taxon>Bacillati</taxon>
        <taxon>Actinomycetota</taxon>
        <taxon>Actinomycetes</taxon>
        <taxon>Pseudonocardiales</taxon>
        <taxon>Pseudonocardiaceae</taxon>
        <taxon>Saccharopolyspora</taxon>
    </lineage>
</organism>
<protein>
    <submittedName>
        <fullName evidence="1">Uncharacterized protein</fullName>
    </submittedName>
</protein>
<evidence type="ECO:0000313" key="4">
    <source>
        <dbReference type="Proteomes" id="UP000236729"/>
    </source>
</evidence>
<reference evidence="1" key="2">
    <citation type="submission" date="2016-10" db="EMBL/GenBank/DDBJ databases">
        <authorList>
            <person name="de Groot N.N."/>
        </authorList>
    </citation>
    <scope>NUCLEOTIDE SEQUENCE [LARGE SCALE GENOMIC DNA]</scope>
    <source>
        <strain evidence="1">ATCC 20501</strain>
    </source>
</reference>
<accession>A0A1I1YHJ0</accession>